<feature type="compositionally biased region" description="Polar residues" evidence="1">
    <location>
        <begin position="562"/>
        <end position="573"/>
    </location>
</feature>
<comment type="caution">
    <text evidence="3">The sequence shown here is derived from an EMBL/GenBank/DDBJ whole genome shotgun (WGS) entry which is preliminary data.</text>
</comment>
<proteinExistence type="predicted"/>
<accession>A0AAD8AH68</accession>
<feature type="compositionally biased region" description="Basic and acidic residues" evidence="1">
    <location>
        <begin position="443"/>
        <end position="489"/>
    </location>
</feature>
<feature type="region of interest" description="Disordered" evidence="1">
    <location>
        <begin position="364"/>
        <end position="608"/>
    </location>
</feature>
<sequence>MRLLILVAVVLSARGQAVPWSLHLREPDNHIMVDSGILTTPTSKALSLHRLLSIPDIYRTPPELAHLYSDSEEGEGVELPDLRYSPHLVDPDTDTETWSRADVGTDPELLTGEHSECELCNYDSTSSSSLELSPPEENDEMKPLIRPSQIKRKQTTSRSNQYGGRYKRETGDADQGEEIEKKAFSSWGGKRAPAFNSWGGKRNPAFSVLGSIRRRAFTSVGSRRSPAFNSWGGKRSNSFSIVGDTHPLLNSWGGKSNPTFSTSSSEGNPAFTLLGNKRQSSFHSWGGKRDPAFNLLSGHQEPAFKIIGGGNNEPAFSIIPDKTEPAFKILGNHDFPAFSVLSDKYEPAFSVLAEKRSPAFNSWGGKRDPAFNSWGGKRDPAFNSWGGKRDPAFNSWGGKRDPAFNSWGGKRDPAFNSWGGKRDPAFNSWGGKRDAAFSSWGGKRNEEISDLSKRDSKFSSWGGKRDSDGDEKRSFSSWGGKRDLSDSPKRSFSSWGGKRTAATQTEEENHRDNSTGAKEVTDDEIHPDQFKEKEDEEEKDKEEPNVEVNESDKEEDNRKHLGTQTSLDFQQFLQEFDNKMQLDDEQKQENNLDEKEVAGGETTETSGKVDINMDHEAIGMDEKYIDTTNTEEKGVGTSDSLVISKRNTARSGTRISKAMFNPWGGKRNSKTQSLFSVLASMSRGVGRSDGFLSDLLYKRGSSRHSSLGSKKWGQASSGAVFSSWGGKRSDKASNLRKLSPQNMGRQYRRGADFYSWGGKR</sequence>
<organism evidence="3 4">
    <name type="scientific">Diploptera punctata</name>
    <name type="common">Pacific beetle cockroach</name>
    <dbReference type="NCBI Taxonomy" id="6984"/>
    <lineage>
        <taxon>Eukaryota</taxon>
        <taxon>Metazoa</taxon>
        <taxon>Ecdysozoa</taxon>
        <taxon>Arthropoda</taxon>
        <taxon>Hexapoda</taxon>
        <taxon>Insecta</taxon>
        <taxon>Pterygota</taxon>
        <taxon>Neoptera</taxon>
        <taxon>Polyneoptera</taxon>
        <taxon>Dictyoptera</taxon>
        <taxon>Blattodea</taxon>
        <taxon>Blaberoidea</taxon>
        <taxon>Blaberidae</taxon>
        <taxon>Diplopterinae</taxon>
        <taxon>Diploptera</taxon>
    </lineage>
</organism>
<feature type="region of interest" description="Disordered" evidence="1">
    <location>
        <begin position="120"/>
        <end position="176"/>
    </location>
</feature>
<evidence type="ECO:0000313" key="3">
    <source>
        <dbReference type="EMBL" id="KAJ9598969.1"/>
    </source>
</evidence>
<reference evidence="3" key="2">
    <citation type="submission" date="2023-05" db="EMBL/GenBank/DDBJ databases">
        <authorList>
            <person name="Fouks B."/>
        </authorList>
    </citation>
    <scope>NUCLEOTIDE SEQUENCE</scope>
    <source>
        <strain evidence="3">Stay&amp;Tobe</strain>
        <tissue evidence="3">Testes</tissue>
    </source>
</reference>
<dbReference type="Proteomes" id="UP001233999">
    <property type="component" value="Unassembled WGS sequence"/>
</dbReference>
<feature type="compositionally biased region" description="Polar residues" evidence="1">
    <location>
        <begin position="703"/>
        <end position="720"/>
    </location>
</feature>
<evidence type="ECO:0000313" key="4">
    <source>
        <dbReference type="Proteomes" id="UP001233999"/>
    </source>
</evidence>
<feature type="compositionally biased region" description="Basic and acidic residues" evidence="1">
    <location>
        <begin position="576"/>
        <end position="598"/>
    </location>
</feature>
<evidence type="ECO:0000256" key="1">
    <source>
        <dbReference type="SAM" id="MobiDB-lite"/>
    </source>
</evidence>
<gene>
    <name evidence="3" type="ORF">L9F63_010563</name>
</gene>
<reference evidence="3" key="1">
    <citation type="journal article" date="2023" name="IScience">
        <title>Live-bearing cockroach genome reveals convergent evolutionary mechanisms linked to viviparity in insects and beyond.</title>
        <authorList>
            <person name="Fouks B."/>
            <person name="Harrison M.C."/>
            <person name="Mikhailova A.A."/>
            <person name="Marchal E."/>
            <person name="English S."/>
            <person name="Carruthers M."/>
            <person name="Jennings E.C."/>
            <person name="Chiamaka E.L."/>
            <person name="Frigard R.A."/>
            <person name="Pippel M."/>
            <person name="Attardo G.M."/>
            <person name="Benoit J.B."/>
            <person name="Bornberg-Bauer E."/>
            <person name="Tobe S.S."/>
        </authorList>
    </citation>
    <scope>NUCLEOTIDE SEQUENCE</scope>
    <source>
        <strain evidence="3">Stay&amp;Tobe</strain>
    </source>
</reference>
<evidence type="ECO:0000256" key="2">
    <source>
        <dbReference type="SAM" id="SignalP"/>
    </source>
</evidence>
<name>A0AAD8AH68_DIPPU</name>
<keyword evidence="2" id="KW-0732">Signal</keyword>
<feature type="compositionally biased region" description="Basic and acidic residues" evidence="1">
    <location>
        <begin position="507"/>
        <end position="533"/>
    </location>
</feature>
<feature type="region of interest" description="Disordered" evidence="1">
    <location>
        <begin position="76"/>
        <end position="100"/>
    </location>
</feature>
<keyword evidence="4" id="KW-1185">Reference proteome</keyword>
<protein>
    <submittedName>
        <fullName evidence="3">Uncharacterized protein</fullName>
    </submittedName>
</protein>
<feature type="signal peptide" evidence="2">
    <location>
        <begin position="1"/>
        <end position="17"/>
    </location>
</feature>
<feature type="chain" id="PRO_5041899479" evidence="2">
    <location>
        <begin position="18"/>
        <end position="760"/>
    </location>
</feature>
<feature type="region of interest" description="Disordered" evidence="1">
    <location>
        <begin position="701"/>
        <end position="743"/>
    </location>
</feature>
<dbReference type="AlphaFoldDB" id="A0AAD8AH68"/>
<dbReference type="EMBL" id="JASPKZ010000842">
    <property type="protein sequence ID" value="KAJ9598969.1"/>
    <property type="molecule type" value="Genomic_DNA"/>
</dbReference>